<accession>A0A7S1GPY9</accession>
<evidence type="ECO:0000256" key="4">
    <source>
        <dbReference type="ARBA" id="ARBA00022475"/>
    </source>
</evidence>
<evidence type="ECO:0000313" key="15">
    <source>
        <dbReference type="EMBL" id="CAD8942362.1"/>
    </source>
</evidence>
<dbReference type="PANTHER" id="PTHR12424">
    <property type="entry name" value="TWEETY-RELATED"/>
    <property type="match status" value="1"/>
</dbReference>
<evidence type="ECO:0000256" key="3">
    <source>
        <dbReference type="ARBA" id="ARBA00022448"/>
    </source>
</evidence>
<dbReference type="GO" id="GO:0005254">
    <property type="term" value="F:chloride channel activity"/>
    <property type="evidence" value="ECO:0007669"/>
    <property type="project" value="UniProtKB-KW"/>
</dbReference>
<evidence type="ECO:0000256" key="10">
    <source>
        <dbReference type="ARBA" id="ARBA00023180"/>
    </source>
</evidence>
<evidence type="ECO:0000256" key="8">
    <source>
        <dbReference type="ARBA" id="ARBA00023136"/>
    </source>
</evidence>
<comment type="similarity">
    <text evidence="2">Belongs to the tweety family.</text>
</comment>
<organism evidence="15">
    <name type="scientific">Cyclophora tenuis</name>
    <name type="common">Marine diatom</name>
    <dbReference type="NCBI Taxonomy" id="216820"/>
    <lineage>
        <taxon>Eukaryota</taxon>
        <taxon>Sar</taxon>
        <taxon>Stramenopiles</taxon>
        <taxon>Ochrophyta</taxon>
        <taxon>Bacillariophyta</taxon>
        <taxon>Fragilariophyceae</taxon>
        <taxon>Fragilariophycidae</taxon>
        <taxon>Cyclophorales</taxon>
        <taxon>Cyclophoraceae</taxon>
        <taxon>Cyclophora</taxon>
    </lineage>
</organism>
<comment type="subcellular location">
    <subcellularLocation>
        <location evidence="1">Cell membrane</location>
        <topology evidence="1">Multi-pass membrane protein</topology>
    </subcellularLocation>
</comment>
<evidence type="ECO:0000256" key="2">
    <source>
        <dbReference type="ARBA" id="ARBA00009849"/>
    </source>
</evidence>
<keyword evidence="4" id="KW-1003">Cell membrane</keyword>
<gene>
    <name evidence="15" type="ORF">CTEN0397_LOCUS13428</name>
</gene>
<keyword evidence="10" id="KW-0325">Glycoprotein</keyword>
<dbReference type="AlphaFoldDB" id="A0A7S1GPY9"/>
<evidence type="ECO:0000256" key="7">
    <source>
        <dbReference type="ARBA" id="ARBA00023065"/>
    </source>
</evidence>
<feature type="compositionally biased region" description="Low complexity" evidence="13">
    <location>
        <begin position="337"/>
        <end position="346"/>
    </location>
</feature>
<evidence type="ECO:0000256" key="11">
    <source>
        <dbReference type="ARBA" id="ARBA00023214"/>
    </source>
</evidence>
<name>A0A7S1GPY9_CYCTE</name>
<keyword evidence="9" id="KW-0869">Chloride channel</keyword>
<evidence type="ECO:0000256" key="9">
    <source>
        <dbReference type="ARBA" id="ARBA00023173"/>
    </source>
</evidence>
<dbReference type="InterPro" id="IPR006990">
    <property type="entry name" value="Tweety"/>
</dbReference>
<evidence type="ECO:0000256" key="1">
    <source>
        <dbReference type="ARBA" id="ARBA00004651"/>
    </source>
</evidence>
<evidence type="ECO:0000256" key="5">
    <source>
        <dbReference type="ARBA" id="ARBA00022692"/>
    </source>
</evidence>
<feature type="transmembrane region" description="Helical" evidence="14">
    <location>
        <begin position="257"/>
        <end position="275"/>
    </location>
</feature>
<feature type="transmembrane region" description="Helical" evidence="14">
    <location>
        <begin position="85"/>
        <end position="112"/>
    </location>
</feature>
<keyword evidence="8 14" id="KW-0472">Membrane</keyword>
<keyword evidence="12" id="KW-0407">Ion channel</keyword>
<keyword evidence="5 14" id="KW-0812">Transmembrane</keyword>
<evidence type="ECO:0000256" key="13">
    <source>
        <dbReference type="SAM" id="MobiDB-lite"/>
    </source>
</evidence>
<evidence type="ECO:0000256" key="14">
    <source>
        <dbReference type="SAM" id="Phobius"/>
    </source>
</evidence>
<dbReference type="EMBL" id="HBFW01020879">
    <property type="protein sequence ID" value="CAD8942362.1"/>
    <property type="molecule type" value="Transcribed_RNA"/>
</dbReference>
<keyword evidence="3" id="KW-0813">Transport</keyword>
<sequence>MAGEAVTLLNELGDFINSNVARVQDGIDRTRETTMDIEDTVHDIDVNDWQSLVVVIPFVLLPSFLLVGVLMAWFNASIGFYTCLLSWLILPLFIIATIVAIVSCASTAYLAVANADFCSGGINQTPDGTVMEILRRQNFTQQDIVFQAVEYYVNECKPEDPWQFIRDYQTRVVDADKTVSQLNGAFDSVGVSRLNLICGKDFGPLVSLIQTMDGNLNVLETSANSAIQLLSCERILPIYTTAVYGATCDYSITGVTWTFASLLVLATMGMIMVTLRSAYFEVEDEYVMGSVDMYAEQEDAFPQKVEFQQEQPQPLSRAASEEDIERVYIDEDDDNSSKSNNSNNRNSDNEQPSSPHNARAY</sequence>
<keyword evidence="11" id="KW-0868">Chloride</keyword>
<dbReference type="GO" id="GO:0005886">
    <property type="term" value="C:plasma membrane"/>
    <property type="evidence" value="ECO:0007669"/>
    <property type="project" value="UniProtKB-SubCell"/>
</dbReference>
<reference evidence="15" key="1">
    <citation type="submission" date="2021-01" db="EMBL/GenBank/DDBJ databases">
        <authorList>
            <person name="Corre E."/>
            <person name="Pelletier E."/>
            <person name="Niang G."/>
            <person name="Scheremetjew M."/>
            <person name="Finn R."/>
            <person name="Kale V."/>
            <person name="Holt S."/>
            <person name="Cochrane G."/>
            <person name="Meng A."/>
            <person name="Brown T."/>
            <person name="Cohen L."/>
        </authorList>
    </citation>
    <scope>NUCLEOTIDE SEQUENCE</scope>
    <source>
        <strain evidence="15">ECT3854</strain>
    </source>
</reference>
<feature type="region of interest" description="Disordered" evidence="13">
    <location>
        <begin position="309"/>
        <end position="361"/>
    </location>
</feature>
<evidence type="ECO:0000256" key="6">
    <source>
        <dbReference type="ARBA" id="ARBA00022989"/>
    </source>
</evidence>
<dbReference type="GO" id="GO:0034707">
    <property type="term" value="C:chloride channel complex"/>
    <property type="evidence" value="ECO:0007669"/>
    <property type="project" value="UniProtKB-KW"/>
</dbReference>
<keyword evidence="6 14" id="KW-1133">Transmembrane helix</keyword>
<keyword evidence="7" id="KW-0406">Ion transport</keyword>
<feature type="transmembrane region" description="Helical" evidence="14">
    <location>
        <begin position="52"/>
        <end position="73"/>
    </location>
</feature>
<evidence type="ECO:0000256" key="12">
    <source>
        <dbReference type="ARBA" id="ARBA00023303"/>
    </source>
</evidence>
<protein>
    <submittedName>
        <fullName evidence="15">Uncharacterized protein</fullName>
    </submittedName>
</protein>
<feature type="compositionally biased region" description="Polar residues" evidence="13">
    <location>
        <begin position="350"/>
        <end position="361"/>
    </location>
</feature>
<dbReference type="PANTHER" id="PTHR12424:SF19">
    <property type="entry name" value="INTEGRASE ZINC-BINDING DOMAIN-CONTAINING PROTEIN"/>
    <property type="match status" value="1"/>
</dbReference>
<proteinExistence type="inferred from homology"/>